<proteinExistence type="predicted"/>
<keyword evidence="2" id="KW-1185">Reference proteome</keyword>
<dbReference type="EMBL" id="ADMB01000046">
    <property type="protein sequence ID" value="EHR37706.1"/>
    <property type="molecule type" value="Genomic_DNA"/>
</dbReference>
<name>A0ABP2NKN1_9FIRM</name>
<evidence type="ECO:0008006" key="3">
    <source>
        <dbReference type="Google" id="ProtNLM"/>
    </source>
</evidence>
<dbReference type="GeneID" id="62778343"/>
<protein>
    <recommendedName>
        <fullName evidence="3">HK97 gp10 family phage protein</fullName>
    </recommendedName>
</protein>
<organism evidence="1 2">
    <name type="scientific">Megamonas funiformis YIT 11815</name>
    <dbReference type="NCBI Taxonomy" id="742816"/>
    <lineage>
        <taxon>Bacteria</taxon>
        <taxon>Bacillati</taxon>
        <taxon>Bacillota</taxon>
        <taxon>Negativicutes</taxon>
        <taxon>Selenomonadales</taxon>
        <taxon>Selenomonadaceae</taxon>
        <taxon>Megamonas</taxon>
    </lineage>
</organism>
<sequence length="129" mass="14294">MKNFIEERKKDIAKTIAENPTKIIINRTNKVPKGGGRSIEKSVLGPFLIRIFNQKSKAFQVNVSNTVAGVKQTDSTYAFLAASDVDIKCTPNITDEFEVYGQRFRVISVVPRYIQGVLTSLDGGLEVIS</sequence>
<reference evidence="1 2" key="1">
    <citation type="submission" date="2012-01" db="EMBL/GenBank/DDBJ databases">
        <title>The Genome Sequence of Megamonas funiformis YIT 11815.</title>
        <authorList>
            <consortium name="The Broad Institute Genome Sequencing Platform"/>
            <person name="Earl A."/>
            <person name="Ward D."/>
            <person name="Feldgarden M."/>
            <person name="Gevers D."/>
            <person name="Morotomi M."/>
            <person name="Young S.K."/>
            <person name="Zeng Q."/>
            <person name="Gargeya S."/>
            <person name="Fitzgerald M."/>
            <person name="Haas B."/>
            <person name="Abouelleil A."/>
            <person name="Alvarado L."/>
            <person name="Arachchi H.M."/>
            <person name="Berlin A."/>
            <person name="Chapman S.B."/>
            <person name="Gearin G."/>
            <person name="Goldberg J."/>
            <person name="Griggs A."/>
            <person name="Gujja S."/>
            <person name="Hansen M."/>
            <person name="Heiman D."/>
            <person name="Howarth C."/>
            <person name="Larimer J."/>
            <person name="Lui A."/>
            <person name="MacDonald P.J.P."/>
            <person name="McCowen C."/>
            <person name="Montmayeur A."/>
            <person name="Murphy C."/>
            <person name="Neiman D."/>
            <person name="Pearson M."/>
            <person name="Priest M."/>
            <person name="Roberts A."/>
            <person name="Saif S."/>
            <person name="Shea T."/>
            <person name="Sisk P."/>
            <person name="Stolte C."/>
            <person name="Sykes S."/>
            <person name="Wortman J."/>
            <person name="Nusbaum C."/>
            <person name="Birren B."/>
        </authorList>
    </citation>
    <scope>NUCLEOTIDE SEQUENCE [LARGE SCALE GENOMIC DNA]</scope>
    <source>
        <strain evidence="1 2">YIT 11815</strain>
    </source>
</reference>
<dbReference type="Proteomes" id="UP000005963">
    <property type="component" value="Unassembled WGS sequence"/>
</dbReference>
<comment type="caution">
    <text evidence="1">The sequence shown here is derived from an EMBL/GenBank/DDBJ whole genome shotgun (WGS) entry which is preliminary data.</text>
</comment>
<evidence type="ECO:0000313" key="2">
    <source>
        <dbReference type="Proteomes" id="UP000005963"/>
    </source>
</evidence>
<gene>
    <name evidence="1" type="ORF">HMPREF9454_00950</name>
</gene>
<accession>A0ABP2NKN1</accession>
<evidence type="ECO:0000313" key="1">
    <source>
        <dbReference type="EMBL" id="EHR37706.1"/>
    </source>
</evidence>
<dbReference type="RefSeq" id="WP_008538226.1">
    <property type="nucleotide sequence ID" value="NZ_JH601090.1"/>
</dbReference>